<evidence type="ECO:0000313" key="4">
    <source>
        <dbReference type="EMBL" id="CAF3647717.1"/>
    </source>
</evidence>
<sequence>MKLLWTFHSTVLCLACLTFSCVVCGPISADNQQASSSESASATSQQPQQLDLNQQATPSSAVDHLSQFRRESDPSLPGNHAFLPPGFSASPGPPTEKRVYFSVGRQNDDSQMTHKLRHYEATKVNPQFTTEFSTIVDPWDNLPLMPINPGMGMMGGMHPGMLGGYGMGMMDPSMMAMYGGGGMGLGGMGLGGMGFGGMMPPPPLPFHDSDAKPEEKHVALSYKHRKPGGSWNNEHDHILEHSMQHHAVKNSNYNNYPMYYPHTMMVPVTIPMPMPNWQNKGAEKNFRVFIQSEKKDPSLDQGHDVHPYHPMMGMGMGTHPGMMMGGMANVEAFNELKK</sequence>
<evidence type="ECO:0000313" key="3">
    <source>
        <dbReference type="EMBL" id="CAF0860066.1"/>
    </source>
</evidence>
<dbReference type="PROSITE" id="PS51257">
    <property type="entry name" value="PROKAR_LIPOPROTEIN"/>
    <property type="match status" value="1"/>
</dbReference>
<reference evidence="3" key="1">
    <citation type="submission" date="2021-02" db="EMBL/GenBank/DDBJ databases">
        <authorList>
            <person name="Nowell W R."/>
        </authorList>
    </citation>
    <scope>NUCLEOTIDE SEQUENCE</scope>
</reference>
<feature type="region of interest" description="Disordered" evidence="1">
    <location>
        <begin position="35"/>
        <end position="98"/>
    </location>
</feature>
<evidence type="ECO:0000313" key="5">
    <source>
        <dbReference type="Proteomes" id="UP000663829"/>
    </source>
</evidence>
<dbReference type="Proteomes" id="UP000681722">
    <property type="component" value="Unassembled WGS sequence"/>
</dbReference>
<accession>A0A813WSQ7</accession>
<feature type="signal peptide" evidence="2">
    <location>
        <begin position="1"/>
        <end position="24"/>
    </location>
</feature>
<feature type="chain" id="PRO_5036223382" evidence="2">
    <location>
        <begin position="25"/>
        <end position="338"/>
    </location>
</feature>
<dbReference type="EMBL" id="CAJNOQ010001011">
    <property type="protein sequence ID" value="CAF0860066.1"/>
    <property type="molecule type" value="Genomic_DNA"/>
</dbReference>
<proteinExistence type="predicted"/>
<keyword evidence="5" id="KW-1185">Reference proteome</keyword>
<evidence type="ECO:0000256" key="1">
    <source>
        <dbReference type="SAM" id="MobiDB-lite"/>
    </source>
</evidence>
<dbReference type="Proteomes" id="UP000663829">
    <property type="component" value="Unassembled WGS sequence"/>
</dbReference>
<protein>
    <submittedName>
        <fullName evidence="3">Uncharacterized protein</fullName>
    </submittedName>
</protein>
<gene>
    <name evidence="3" type="ORF">GPM918_LOCUS6537</name>
    <name evidence="4" type="ORF">SRO942_LOCUS6537</name>
</gene>
<comment type="caution">
    <text evidence="3">The sequence shown here is derived from an EMBL/GenBank/DDBJ whole genome shotgun (WGS) entry which is preliminary data.</text>
</comment>
<organism evidence="3 5">
    <name type="scientific">Didymodactylos carnosus</name>
    <dbReference type="NCBI Taxonomy" id="1234261"/>
    <lineage>
        <taxon>Eukaryota</taxon>
        <taxon>Metazoa</taxon>
        <taxon>Spiralia</taxon>
        <taxon>Gnathifera</taxon>
        <taxon>Rotifera</taxon>
        <taxon>Eurotatoria</taxon>
        <taxon>Bdelloidea</taxon>
        <taxon>Philodinida</taxon>
        <taxon>Philodinidae</taxon>
        <taxon>Didymodactylos</taxon>
    </lineage>
</organism>
<name>A0A813WSQ7_9BILA</name>
<dbReference type="AlphaFoldDB" id="A0A813WSQ7"/>
<evidence type="ECO:0000256" key="2">
    <source>
        <dbReference type="SAM" id="SignalP"/>
    </source>
</evidence>
<feature type="compositionally biased region" description="Low complexity" evidence="1">
    <location>
        <begin position="35"/>
        <end position="55"/>
    </location>
</feature>
<dbReference type="EMBL" id="CAJOBC010001011">
    <property type="protein sequence ID" value="CAF3647717.1"/>
    <property type="molecule type" value="Genomic_DNA"/>
</dbReference>
<keyword evidence="2" id="KW-0732">Signal</keyword>